<evidence type="ECO:0000256" key="10">
    <source>
        <dbReference type="ARBA" id="ARBA00022898"/>
    </source>
</evidence>
<proteinExistence type="inferred from homology"/>
<evidence type="ECO:0000256" key="11">
    <source>
        <dbReference type="ARBA" id="ARBA00023211"/>
    </source>
</evidence>
<dbReference type="Proteomes" id="UP000006875">
    <property type="component" value="Plasmid pILYOP01"/>
</dbReference>
<evidence type="ECO:0000256" key="1">
    <source>
        <dbReference type="ARBA" id="ARBA00001933"/>
    </source>
</evidence>
<dbReference type="InterPro" id="IPR036633">
    <property type="entry name" value="Prn/Lys/Arg_de-COase_C_sf"/>
</dbReference>
<dbReference type="GO" id="GO:0000050">
    <property type="term" value="P:urea cycle"/>
    <property type="evidence" value="ECO:0007669"/>
    <property type="project" value="UniProtKB-UniPathway"/>
</dbReference>
<evidence type="ECO:0000256" key="12">
    <source>
        <dbReference type="ARBA" id="ARBA00023239"/>
    </source>
</evidence>
<comment type="cofactor">
    <cofactor evidence="1">
        <name>pyridoxal 5'-phosphate</name>
        <dbReference type="ChEBI" id="CHEBI:597326"/>
    </cofactor>
</comment>
<dbReference type="InterPro" id="IPR015424">
    <property type="entry name" value="PyrdxlP-dep_Trfase"/>
</dbReference>
<evidence type="ECO:0000256" key="3">
    <source>
        <dbReference type="ARBA" id="ARBA00005098"/>
    </source>
</evidence>
<evidence type="ECO:0000259" key="14">
    <source>
        <dbReference type="Pfam" id="PF01276"/>
    </source>
</evidence>
<evidence type="ECO:0000256" key="9">
    <source>
        <dbReference type="ARBA" id="ARBA00022801"/>
    </source>
</evidence>
<keyword evidence="6" id="KW-0056">Arginine metabolism</keyword>
<dbReference type="OrthoDB" id="9815233at2"/>
<dbReference type="Gene3D" id="3.40.800.10">
    <property type="entry name" value="Ureohydrolase domain"/>
    <property type="match status" value="1"/>
</dbReference>
<dbReference type="Gene3D" id="3.90.100.10">
    <property type="entry name" value="Orn/Lys/Arg decarboxylase, C-terminal domain"/>
    <property type="match status" value="1"/>
</dbReference>
<dbReference type="InterPro" id="IPR000310">
    <property type="entry name" value="Orn/Lys/Arg_deCO2ase_major_dom"/>
</dbReference>
<comment type="cofactor">
    <cofactor evidence="2">
        <name>Mn(2+)</name>
        <dbReference type="ChEBI" id="CHEBI:29035"/>
    </cofactor>
</comment>
<dbReference type="SUPFAM" id="SSF52768">
    <property type="entry name" value="Arginase/deacetylase"/>
    <property type="match status" value="1"/>
</dbReference>
<evidence type="ECO:0000256" key="5">
    <source>
        <dbReference type="ARBA" id="ARBA00012168"/>
    </source>
</evidence>
<dbReference type="PROSITE" id="PS51409">
    <property type="entry name" value="ARGINASE_2"/>
    <property type="match status" value="1"/>
</dbReference>
<geneLocation type="plasmid" evidence="16 17">
    <name>pILYOP01</name>
</geneLocation>
<dbReference type="InterPro" id="IPR006035">
    <property type="entry name" value="Ureohydrolase"/>
</dbReference>
<dbReference type="Pfam" id="PF00491">
    <property type="entry name" value="Arginase"/>
    <property type="match status" value="1"/>
</dbReference>
<dbReference type="GO" id="GO:0046872">
    <property type="term" value="F:metal ion binding"/>
    <property type="evidence" value="ECO:0007669"/>
    <property type="project" value="UniProtKB-KW"/>
</dbReference>
<dbReference type="CDD" id="cd09989">
    <property type="entry name" value="Arginase"/>
    <property type="match status" value="1"/>
</dbReference>
<dbReference type="PANTHER" id="PTHR43277:SF4">
    <property type="entry name" value="ARGININE DECARBOXYLASE"/>
    <property type="match status" value="1"/>
</dbReference>
<evidence type="ECO:0000256" key="7">
    <source>
        <dbReference type="ARBA" id="ARBA00022723"/>
    </source>
</evidence>
<reference evidence="16 17" key="1">
    <citation type="journal article" date="2010" name="Stand. Genomic Sci.">
        <title>Complete genome sequence of Ilyobacter polytropus type strain (CuHbu1).</title>
        <authorList>
            <person name="Sikorski J."/>
            <person name="Chertkov O."/>
            <person name="Lapidus A."/>
            <person name="Nolan M."/>
            <person name="Lucas S."/>
            <person name="Del Rio T.G."/>
            <person name="Tice H."/>
            <person name="Cheng J.F."/>
            <person name="Tapia R."/>
            <person name="Han C."/>
            <person name="Goodwin L."/>
            <person name="Pitluck S."/>
            <person name="Liolios K."/>
            <person name="Ivanova N."/>
            <person name="Mavromatis K."/>
            <person name="Mikhailova N."/>
            <person name="Pati A."/>
            <person name="Chen A."/>
            <person name="Palaniappan K."/>
            <person name="Land M."/>
            <person name="Hauser L."/>
            <person name="Chang Y.J."/>
            <person name="Jeffries C.D."/>
            <person name="Brambilla E."/>
            <person name="Yasawong M."/>
            <person name="Rohde M."/>
            <person name="Pukall R."/>
            <person name="Spring S."/>
            <person name="Goker M."/>
            <person name="Woyke T."/>
            <person name="Bristow J."/>
            <person name="Eisen J.A."/>
            <person name="Markowitz V."/>
            <person name="Hugenholtz P."/>
            <person name="Kyrpides N.C."/>
            <person name="Klenk H.P."/>
        </authorList>
    </citation>
    <scope>NUCLEOTIDE SEQUENCE [LARGE SCALE GENOMIC DNA]</scope>
    <source>
        <strain evidence="17">ATCC 51220 / DSM 2926 / LMG 16218 / CuHBu1</strain>
        <plasmid evidence="17">pILYOP01</plasmid>
    </source>
</reference>
<evidence type="ECO:0000256" key="13">
    <source>
        <dbReference type="PROSITE-ProRule" id="PRU00742"/>
    </source>
</evidence>
<dbReference type="EMBL" id="CP002282">
    <property type="protein sequence ID" value="ADO84265.1"/>
    <property type="molecule type" value="Genomic_DNA"/>
</dbReference>
<dbReference type="EC" id="3.5.3.1" evidence="5"/>
<dbReference type="PANTHER" id="PTHR43277">
    <property type="entry name" value="ARGININE DECARBOXYLASE"/>
    <property type="match status" value="1"/>
</dbReference>
<evidence type="ECO:0000256" key="6">
    <source>
        <dbReference type="ARBA" id="ARBA00022503"/>
    </source>
</evidence>
<evidence type="ECO:0000313" key="16">
    <source>
        <dbReference type="EMBL" id="ADO84265.1"/>
    </source>
</evidence>
<comment type="pathway">
    <text evidence="3">Nitrogen metabolism; urea cycle; L-ornithine and urea from L-arginine: step 1/1.</text>
</comment>
<evidence type="ECO:0000256" key="8">
    <source>
        <dbReference type="ARBA" id="ARBA00022793"/>
    </source>
</evidence>
<comment type="similarity">
    <text evidence="4">Belongs to the Orn/Lys/Arg decarboxylase class-I family.</text>
</comment>
<dbReference type="PROSITE" id="PS01053">
    <property type="entry name" value="ARGINASE_1"/>
    <property type="match status" value="1"/>
</dbReference>
<dbReference type="GO" id="GO:0004053">
    <property type="term" value="F:arginase activity"/>
    <property type="evidence" value="ECO:0007669"/>
    <property type="project" value="UniProtKB-EC"/>
</dbReference>
<dbReference type="InterPro" id="IPR008286">
    <property type="entry name" value="Prn/Lys/Arg_de-COase_C"/>
</dbReference>
<dbReference type="GO" id="GO:0016831">
    <property type="term" value="F:carboxy-lyase activity"/>
    <property type="evidence" value="ECO:0007669"/>
    <property type="project" value="UniProtKB-KW"/>
</dbReference>
<dbReference type="InterPro" id="IPR020855">
    <property type="entry name" value="Ureohydrolase_Mn_BS"/>
</dbReference>
<dbReference type="InterPro" id="IPR015421">
    <property type="entry name" value="PyrdxlP-dep_Trfase_major"/>
</dbReference>
<dbReference type="InterPro" id="IPR023696">
    <property type="entry name" value="Ureohydrolase_dom_sf"/>
</dbReference>
<evidence type="ECO:0000256" key="4">
    <source>
        <dbReference type="ARBA" id="ARBA00010671"/>
    </source>
</evidence>
<keyword evidence="8" id="KW-0210">Decarboxylase</keyword>
<dbReference type="AlphaFoldDB" id="E3HDS9"/>
<keyword evidence="16" id="KW-0614">Plasmid</keyword>
<accession>E3HDS9</accession>
<keyword evidence="11" id="KW-0464">Manganese</keyword>
<dbReference type="HOGENOM" id="CLU_019211_0_0_0"/>
<keyword evidence="9 16" id="KW-0378">Hydrolase</keyword>
<keyword evidence="10" id="KW-0663">Pyridoxal phosphate</keyword>
<dbReference type="SUPFAM" id="SSF53383">
    <property type="entry name" value="PLP-dependent transferases"/>
    <property type="match status" value="1"/>
</dbReference>
<name>E3HDS9_ILYPC</name>
<feature type="domain" description="Orn/Lys/Arg decarboxylase C-terminal" evidence="15">
    <location>
        <begin position="405"/>
        <end position="476"/>
    </location>
</feature>
<comment type="similarity">
    <text evidence="13">Belongs to the arginase family.</text>
</comment>
<dbReference type="GO" id="GO:0006525">
    <property type="term" value="P:arginine metabolic process"/>
    <property type="evidence" value="ECO:0007669"/>
    <property type="project" value="UniProtKB-KW"/>
</dbReference>
<gene>
    <name evidence="16" type="ordered locus">Ilyop_2506</name>
</gene>
<dbReference type="RefSeq" id="WP_013388924.1">
    <property type="nucleotide sequence ID" value="NC_014633.1"/>
</dbReference>
<dbReference type="UniPathway" id="UPA00158">
    <property type="reaction ID" value="UER00270"/>
</dbReference>
<dbReference type="Gene3D" id="3.40.640.10">
    <property type="entry name" value="Type I PLP-dependent aspartate aminotransferase-like (Major domain)"/>
    <property type="match status" value="1"/>
</dbReference>
<keyword evidence="12 16" id="KW-0456">Lyase</keyword>
<protein>
    <recommendedName>
        <fullName evidence="5">arginase</fullName>
        <ecNumber evidence="5">3.5.3.1</ecNumber>
    </recommendedName>
</protein>
<dbReference type="KEGG" id="ipo:Ilyop_2506"/>
<organism evidence="16 17">
    <name type="scientific">Ilyobacter polytropus (strain ATCC 51220 / DSM 2926 / LMG 16218 / CuHBu1)</name>
    <dbReference type="NCBI Taxonomy" id="572544"/>
    <lineage>
        <taxon>Bacteria</taxon>
        <taxon>Fusobacteriati</taxon>
        <taxon>Fusobacteriota</taxon>
        <taxon>Fusobacteriia</taxon>
        <taxon>Fusobacteriales</taxon>
        <taxon>Fusobacteriaceae</taxon>
        <taxon>Ilyobacter</taxon>
    </lineage>
</organism>
<dbReference type="Pfam" id="PF01276">
    <property type="entry name" value="OKR_DC_1"/>
    <property type="match status" value="1"/>
</dbReference>
<evidence type="ECO:0000313" key="17">
    <source>
        <dbReference type="Proteomes" id="UP000006875"/>
    </source>
</evidence>
<dbReference type="InterPro" id="IPR052357">
    <property type="entry name" value="Orn_Lys_Arg_decarboxylase-I"/>
</dbReference>
<dbReference type="PRINTS" id="PR00116">
    <property type="entry name" value="ARGINASE"/>
</dbReference>
<keyword evidence="17" id="KW-1185">Reference proteome</keyword>
<keyword evidence="7" id="KW-0479">Metal-binding</keyword>
<evidence type="ECO:0000259" key="15">
    <source>
        <dbReference type="Pfam" id="PF03711"/>
    </source>
</evidence>
<dbReference type="InterPro" id="IPR014033">
    <property type="entry name" value="Arginase"/>
</dbReference>
<dbReference type="Pfam" id="PF03711">
    <property type="entry name" value="OKR_DC_1_C"/>
    <property type="match status" value="1"/>
</dbReference>
<evidence type="ECO:0000256" key="2">
    <source>
        <dbReference type="ARBA" id="ARBA00001936"/>
    </source>
</evidence>
<sequence length="781" mass="87110">MTKLNQNMTPLFSVLKDVYAKREIVPFHVPGHKRGAGMDKEFFDFIGKNAFSIDVTIFKMVDGLHQPKSCIKEAQDLAADAYGVKKSFFAVNGTSGAIQAMIMAVVKSGEKILVPRNVHKSVTAAIILSGAEPIYMNPEIDDDLGIAHGVKPETVEKMLKQHSDIKAVLIINPTYYGVATDIKRIADIAHSYDIPLVVDEAHGPHLHFHEDLPISAVDAGADICAQSTHKIIGALTQMSLLHVNSDRVDQNRVQQILSLLHTTSPSYILMASLDCARRQIATEGRELLTKSISLAHKLRSEINKIPGVSSFGIEIVGREGIYAFDPTKLTITARDLGLTGFQLETLLVNEYNIQVELSDYYNVLAIITLGDSEESIGKLSDALRDISERFFGKEEIHRKSLKMPAIPEPVLIPREAFNSVKNKILFAESEGKICGELIMAYPPGIPIICPGERITSDIIEHIKELKDAELHIQGMDDHELQYINVIEEEDAVYIYTEKMKNQLFGVPMNLGANKTGIEFGLEALWDNYPDVFDEMEVIEIERQKEDFSVQNLRYKNTILDTCERVAHTVNLAVKDGYRPITIGGDHSIAIGTIAGVAKEKNIGVIWMDAHGDMNTQESTLTGNIHGMPLALLQGLGDKDLCNCFYDGPKIKSENIVLFGVRDLDEQEREIINKSGVKVVFYDEIAQRGIDVVLDEVREYLDVDNLHISFDIDVLNPEYAPGVSLPVRGGFAPDDIFHSFKYLFKNYTITSVDIVEFNPIYDKNSKTMEFVKELTEYVKNPD</sequence>
<dbReference type="CDD" id="cd00615">
    <property type="entry name" value="Orn_deC_like"/>
    <property type="match status" value="1"/>
</dbReference>
<dbReference type="SUPFAM" id="SSF55904">
    <property type="entry name" value="Ornithine decarboxylase C-terminal domain"/>
    <property type="match status" value="1"/>
</dbReference>
<feature type="domain" description="Orn/Lys/Arg decarboxylases family 1 pyridoxal-P attachment site" evidence="14">
    <location>
        <begin position="9"/>
        <end position="374"/>
    </location>
</feature>